<keyword evidence="5" id="KW-1185">Reference proteome</keyword>
<feature type="compositionally biased region" description="Low complexity" evidence="2">
    <location>
        <begin position="19"/>
        <end position="39"/>
    </location>
</feature>
<accession>A0A3P1UVV2</accession>
<organism evidence="4 5">
    <name type="scientific">Actinomyces bowdenii</name>
    <dbReference type="NCBI Taxonomy" id="131109"/>
    <lineage>
        <taxon>Bacteria</taxon>
        <taxon>Bacillati</taxon>
        <taxon>Actinomycetota</taxon>
        <taxon>Actinomycetes</taxon>
        <taxon>Actinomycetales</taxon>
        <taxon>Actinomycetaceae</taxon>
        <taxon>Actinomyces</taxon>
    </lineage>
</organism>
<dbReference type="InterPro" id="IPR009091">
    <property type="entry name" value="RCC1/BLIP-II"/>
</dbReference>
<comment type="caution">
    <text evidence="4">The sequence shown here is derived from an EMBL/GenBank/DDBJ whole genome shotgun (WGS) entry which is preliminary data.</text>
</comment>
<dbReference type="PANTHER" id="PTHR22870">
    <property type="entry name" value="REGULATOR OF CHROMOSOME CONDENSATION"/>
    <property type="match status" value="1"/>
</dbReference>
<name>A0A3P1UVV2_9ACTO</name>
<gene>
    <name evidence="4" type="ORF">EII10_10450</name>
</gene>
<dbReference type="PROSITE" id="PS50012">
    <property type="entry name" value="RCC1_3"/>
    <property type="match status" value="1"/>
</dbReference>
<feature type="compositionally biased region" description="Gly residues" evidence="2">
    <location>
        <begin position="40"/>
        <end position="57"/>
    </location>
</feature>
<dbReference type="PANTHER" id="PTHR22870:SF408">
    <property type="entry name" value="OS09G0560450 PROTEIN"/>
    <property type="match status" value="1"/>
</dbReference>
<keyword evidence="3" id="KW-1133">Transmembrane helix</keyword>
<keyword evidence="3" id="KW-0472">Membrane</keyword>
<dbReference type="RefSeq" id="WP_124934441.1">
    <property type="nucleotide sequence ID" value="NZ_RQZC01000022.1"/>
</dbReference>
<evidence type="ECO:0008006" key="6">
    <source>
        <dbReference type="Google" id="ProtNLM"/>
    </source>
</evidence>
<dbReference type="AlphaFoldDB" id="A0A3P1UVV2"/>
<keyword evidence="3" id="KW-0812">Transmembrane</keyword>
<proteinExistence type="predicted"/>
<dbReference type="Gene3D" id="2.130.10.30">
    <property type="entry name" value="Regulator of chromosome condensation 1/beta-lactamase-inhibitor protein II"/>
    <property type="match status" value="1"/>
</dbReference>
<dbReference type="Pfam" id="PF13540">
    <property type="entry name" value="RCC1_2"/>
    <property type="match status" value="2"/>
</dbReference>
<protein>
    <recommendedName>
        <fullName evidence="6">Chromosome condensation regulator RCC1</fullName>
    </recommendedName>
</protein>
<reference evidence="4 5" key="1">
    <citation type="submission" date="2018-11" db="EMBL/GenBank/DDBJ databases">
        <title>Genomes From Bacteria Associated with the Canine Oral Cavity: a Test Case for Automated Genome-Based Taxonomic Assignment.</title>
        <authorList>
            <person name="Coil D.A."/>
            <person name="Jospin G."/>
            <person name="Darling A.E."/>
            <person name="Wallis C."/>
            <person name="Davis I.J."/>
            <person name="Harris S."/>
            <person name="Eisen J.A."/>
            <person name="Holcombe L.J."/>
            <person name="O'Flynn C."/>
        </authorList>
    </citation>
    <scope>NUCLEOTIDE SEQUENCE [LARGE SCALE GENOMIC DNA]</scope>
    <source>
        <strain evidence="4 5">OH5050</strain>
    </source>
</reference>
<evidence type="ECO:0000313" key="5">
    <source>
        <dbReference type="Proteomes" id="UP000271272"/>
    </source>
</evidence>
<keyword evidence="1" id="KW-0677">Repeat</keyword>
<feature type="region of interest" description="Disordered" evidence="2">
    <location>
        <begin position="1"/>
        <end position="64"/>
    </location>
</feature>
<sequence>MDSNDGAGMTAGSHSPGRGAPQGWAPVPAGAPGSAPHPSAGGGGAGSAGLTAPGGSGDFLWSPQPPRRRVAGRVLLSVLAVCALVGGGVVLGRVFAPGAQTTDPAPEAQAVSDPLSGAGLRSGDGSFVCSSPGVGVTCWGADLEGRTVAPAAVAGLETVRVSALSVGRGFAVAVDEAGVVYGWGANDLGQLGTTPGDAVTEAIEVGSLPAAPTQVVSGNEHTCALVDSSVFCFGSNRYGQVTGSATEAPSGLTRVPDVEGAIELGTSGYDTWALAAEGTWVWGNNSWGQADPAAQESVLGPVLIAEE</sequence>
<evidence type="ECO:0000256" key="3">
    <source>
        <dbReference type="SAM" id="Phobius"/>
    </source>
</evidence>
<dbReference type="InterPro" id="IPR051210">
    <property type="entry name" value="Ub_ligase/GEF_domain"/>
</dbReference>
<feature type="transmembrane region" description="Helical" evidence="3">
    <location>
        <begin position="74"/>
        <end position="96"/>
    </location>
</feature>
<dbReference type="Proteomes" id="UP000271272">
    <property type="component" value="Unassembled WGS sequence"/>
</dbReference>
<dbReference type="OrthoDB" id="9796385at2"/>
<dbReference type="EMBL" id="RQZC01000022">
    <property type="protein sequence ID" value="RRD26109.1"/>
    <property type="molecule type" value="Genomic_DNA"/>
</dbReference>
<evidence type="ECO:0000313" key="4">
    <source>
        <dbReference type="EMBL" id="RRD26109.1"/>
    </source>
</evidence>
<evidence type="ECO:0000256" key="2">
    <source>
        <dbReference type="SAM" id="MobiDB-lite"/>
    </source>
</evidence>
<dbReference type="SUPFAM" id="SSF50985">
    <property type="entry name" value="RCC1/BLIP-II"/>
    <property type="match status" value="1"/>
</dbReference>
<evidence type="ECO:0000256" key="1">
    <source>
        <dbReference type="ARBA" id="ARBA00022737"/>
    </source>
</evidence>
<dbReference type="InterPro" id="IPR000408">
    <property type="entry name" value="Reg_chr_condens"/>
</dbReference>